<dbReference type="InterPro" id="IPR016181">
    <property type="entry name" value="Acyl_CoA_acyltransferase"/>
</dbReference>
<dbReference type="PANTHER" id="PTHR43792:SF1">
    <property type="entry name" value="N-ACETYLTRANSFERASE DOMAIN-CONTAINING PROTEIN"/>
    <property type="match status" value="1"/>
</dbReference>
<evidence type="ECO:0000313" key="3">
    <source>
        <dbReference type="Proteomes" id="UP000294814"/>
    </source>
</evidence>
<dbReference type="Proteomes" id="UP000294814">
    <property type="component" value="Unassembled WGS sequence"/>
</dbReference>
<comment type="caution">
    <text evidence="2">The sequence shown here is derived from an EMBL/GenBank/DDBJ whole genome shotgun (WGS) entry which is preliminary data.</text>
</comment>
<feature type="domain" description="N-acetyltransferase" evidence="1">
    <location>
        <begin position="11"/>
        <end position="172"/>
    </location>
</feature>
<dbReference type="EMBL" id="SMLG01000003">
    <property type="protein sequence ID" value="TDE45368.1"/>
    <property type="molecule type" value="Genomic_DNA"/>
</dbReference>
<dbReference type="PROSITE" id="PS51186">
    <property type="entry name" value="GNAT"/>
    <property type="match status" value="1"/>
</dbReference>
<dbReference type="PANTHER" id="PTHR43792">
    <property type="entry name" value="GNAT FAMILY, PUTATIVE (AFU_ORTHOLOGUE AFUA_3G00765)-RELATED-RELATED"/>
    <property type="match status" value="1"/>
</dbReference>
<sequence>MKYFNQETERVLFRKVTMSDVEIWSEFFINNEMLKFVGIDMTKEPEVLATEWISRQLKRYESHGLGHLAVVEKQTGNLIGMSGIIPREVDGKNEMEIAYSLKQEFWGKGYATEIAAHLKKFGLENGISNRFVSIIAKENTASINVAKKNDMTILYETNYLGMDVFVLGVEQK</sequence>
<dbReference type="OrthoDB" id="9788916at2"/>
<reference evidence="2 3" key="1">
    <citation type="submission" date="2019-03" db="EMBL/GenBank/DDBJ databases">
        <title>Novel species of Flavobacterium.</title>
        <authorList>
            <person name="Liu Q."/>
            <person name="Xin Y.-H."/>
        </authorList>
    </citation>
    <scope>NUCLEOTIDE SEQUENCE [LARGE SCALE GENOMIC DNA]</scope>
    <source>
        <strain evidence="2 3">LB3P52</strain>
    </source>
</reference>
<keyword evidence="2" id="KW-0808">Transferase</keyword>
<dbReference type="RefSeq" id="WP_131915459.1">
    <property type="nucleotide sequence ID" value="NZ_SMLG01000003.1"/>
</dbReference>
<proteinExistence type="predicted"/>
<name>A0A4V2Z9U3_9FLAO</name>
<evidence type="ECO:0000259" key="1">
    <source>
        <dbReference type="PROSITE" id="PS51186"/>
    </source>
</evidence>
<dbReference type="InterPro" id="IPR000182">
    <property type="entry name" value="GNAT_dom"/>
</dbReference>
<dbReference type="InterPro" id="IPR051531">
    <property type="entry name" value="N-acetyltransferase"/>
</dbReference>
<dbReference type="GO" id="GO:0016747">
    <property type="term" value="F:acyltransferase activity, transferring groups other than amino-acyl groups"/>
    <property type="evidence" value="ECO:0007669"/>
    <property type="project" value="InterPro"/>
</dbReference>
<evidence type="ECO:0000313" key="2">
    <source>
        <dbReference type="EMBL" id="TDE45368.1"/>
    </source>
</evidence>
<dbReference type="Pfam" id="PF13302">
    <property type="entry name" value="Acetyltransf_3"/>
    <property type="match status" value="1"/>
</dbReference>
<gene>
    <name evidence="2" type="ORF">E0I26_05290</name>
</gene>
<dbReference type="AlphaFoldDB" id="A0A4V2Z9U3"/>
<protein>
    <submittedName>
        <fullName evidence="2">N-acetyltransferase</fullName>
    </submittedName>
</protein>
<organism evidence="2 3">
    <name type="scientific">Flavobacterium rhamnosiphilum</name>
    <dbReference type="NCBI Taxonomy" id="2541724"/>
    <lineage>
        <taxon>Bacteria</taxon>
        <taxon>Pseudomonadati</taxon>
        <taxon>Bacteroidota</taxon>
        <taxon>Flavobacteriia</taxon>
        <taxon>Flavobacteriales</taxon>
        <taxon>Flavobacteriaceae</taxon>
        <taxon>Flavobacterium</taxon>
    </lineage>
</organism>
<accession>A0A4V2Z9U3</accession>
<keyword evidence="3" id="KW-1185">Reference proteome</keyword>
<dbReference type="SUPFAM" id="SSF55729">
    <property type="entry name" value="Acyl-CoA N-acyltransferases (Nat)"/>
    <property type="match status" value="1"/>
</dbReference>
<dbReference type="Gene3D" id="3.40.630.30">
    <property type="match status" value="1"/>
</dbReference>